<reference evidence="2 3" key="1">
    <citation type="journal article" date="2019" name="Sci. Rep.">
        <title>Orb-weaving spider Araneus ventricosus genome elucidates the spidroin gene catalogue.</title>
        <authorList>
            <person name="Kono N."/>
            <person name="Nakamura H."/>
            <person name="Ohtoshi R."/>
            <person name="Moran D.A.P."/>
            <person name="Shinohara A."/>
            <person name="Yoshida Y."/>
            <person name="Fujiwara M."/>
            <person name="Mori M."/>
            <person name="Tomita M."/>
            <person name="Arakawa K."/>
        </authorList>
    </citation>
    <scope>NUCLEOTIDE SEQUENCE [LARGE SCALE GENOMIC DNA]</scope>
</reference>
<organism evidence="2 3">
    <name type="scientific">Araneus ventricosus</name>
    <name type="common">Orbweaver spider</name>
    <name type="synonym">Epeira ventricosa</name>
    <dbReference type="NCBI Taxonomy" id="182803"/>
    <lineage>
        <taxon>Eukaryota</taxon>
        <taxon>Metazoa</taxon>
        <taxon>Ecdysozoa</taxon>
        <taxon>Arthropoda</taxon>
        <taxon>Chelicerata</taxon>
        <taxon>Arachnida</taxon>
        <taxon>Araneae</taxon>
        <taxon>Araneomorphae</taxon>
        <taxon>Entelegynae</taxon>
        <taxon>Araneoidea</taxon>
        <taxon>Araneidae</taxon>
        <taxon>Araneus</taxon>
    </lineage>
</organism>
<keyword evidence="1" id="KW-0812">Transmembrane</keyword>
<protein>
    <submittedName>
        <fullName evidence="2">Uncharacterized protein</fullName>
    </submittedName>
</protein>
<evidence type="ECO:0000256" key="1">
    <source>
        <dbReference type="SAM" id="Phobius"/>
    </source>
</evidence>
<evidence type="ECO:0000313" key="2">
    <source>
        <dbReference type="EMBL" id="GBO46309.1"/>
    </source>
</evidence>
<keyword evidence="1" id="KW-0472">Membrane</keyword>
<evidence type="ECO:0000313" key="3">
    <source>
        <dbReference type="Proteomes" id="UP000499080"/>
    </source>
</evidence>
<dbReference type="EMBL" id="BGPR01073910">
    <property type="protein sequence ID" value="GBO46309.1"/>
    <property type="molecule type" value="Genomic_DNA"/>
</dbReference>
<dbReference type="AlphaFoldDB" id="A0A4Y2XAX1"/>
<keyword evidence="3" id="KW-1185">Reference proteome</keyword>
<sequence length="212" mass="24661">MNSTQTSTSFLRLHPPSFLWRWKVSFTRSAFNFASSYSHHPNELKHHSRFFPDFLPDPLFSPSNRVPCLPRLDGGGKIITSKVWTVHKTITIEESTPDALVHTKMKETSGRTLLYHSIRISYTRSRKNSTAKIDSVPIRAIINIFSYDRSNRNRRRPQATPFAKTLSMLPLPHYPCCNSFSAEIEFSNIPKPFPQQFFILIYICIYIYIYNI</sequence>
<gene>
    <name evidence="2" type="ORF">AVEN_269427_1</name>
</gene>
<comment type="caution">
    <text evidence="2">The sequence shown here is derived from an EMBL/GenBank/DDBJ whole genome shotgun (WGS) entry which is preliminary data.</text>
</comment>
<accession>A0A4Y2XAX1</accession>
<keyword evidence="1" id="KW-1133">Transmembrane helix</keyword>
<feature type="transmembrane region" description="Helical" evidence="1">
    <location>
        <begin position="193"/>
        <end position="210"/>
    </location>
</feature>
<proteinExistence type="predicted"/>
<dbReference type="Proteomes" id="UP000499080">
    <property type="component" value="Unassembled WGS sequence"/>
</dbReference>
<name>A0A4Y2XAX1_ARAVE</name>